<keyword evidence="3" id="KW-1185">Reference proteome</keyword>
<sequence length="233" mass="23725">MNLSSIRVGGIAALGFAVLVMVVNLLLGTAGLPQPGATPEEVREFFATTDARVTVSTALAPIAWILLPVFAAGVAAAARRRSVVQGDAWPLVGLGAAIMQNCLFGGVVATQAVLSAGSLSADVEWGVWQLHTAFFSLNAVSLAIIMASLSLAGVRTGLIRRWHATLGCVSAGAMTVVSVTTPLHMDGGPLGLLGLAGFLAWVVWLATYGVVLLRAAKGTAEVAAATEPVAVNA</sequence>
<comment type="caution">
    <text evidence="2">The sequence shown here is derived from an EMBL/GenBank/DDBJ whole genome shotgun (WGS) entry which is preliminary data.</text>
</comment>
<reference evidence="2 3" key="1">
    <citation type="submission" date="2020-09" db="EMBL/GenBank/DDBJ databases">
        <title>novel species in genus Nocardioides.</title>
        <authorList>
            <person name="Zhang G."/>
        </authorList>
    </citation>
    <scope>NUCLEOTIDE SEQUENCE [LARGE SCALE GENOMIC DNA]</scope>
    <source>
        <strain evidence="2 3">KCTC 39551</strain>
    </source>
</reference>
<dbReference type="RefSeq" id="WP_191194494.1">
    <property type="nucleotide sequence ID" value="NZ_JACXYZ010000001.1"/>
</dbReference>
<feature type="transmembrane region" description="Helical" evidence="1">
    <location>
        <begin position="133"/>
        <end position="152"/>
    </location>
</feature>
<feature type="transmembrane region" description="Helical" evidence="1">
    <location>
        <begin position="12"/>
        <end position="33"/>
    </location>
</feature>
<dbReference type="EMBL" id="JACXYZ010000001">
    <property type="protein sequence ID" value="MBD3924761.1"/>
    <property type="molecule type" value="Genomic_DNA"/>
</dbReference>
<feature type="transmembrane region" description="Helical" evidence="1">
    <location>
        <begin position="164"/>
        <end position="184"/>
    </location>
</feature>
<evidence type="ECO:0000313" key="2">
    <source>
        <dbReference type="EMBL" id="MBD3924761.1"/>
    </source>
</evidence>
<feature type="transmembrane region" description="Helical" evidence="1">
    <location>
        <begin position="53"/>
        <end position="76"/>
    </location>
</feature>
<dbReference type="Proteomes" id="UP000618818">
    <property type="component" value="Unassembled WGS sequence"/>
</dbReference>
<keyword evidence="1" id="KW-1133">Transmembrane helix</keyword>
<keyword evidence="1" id="KW-0472">Membrane</keyword>
<gene>
    <name evidence="2" type="ORF">IEZ26_09045</name>
</gene>
<proteinExistence type="predicted"/>
<feature type="transmembrane region" description="Helical" evidence="1">
    <location>
        <begin position="190"/>
        <end position="213"/>
    </location>
</feature>
<accession>A0ABR8N9D9</accession>
<evidence type="ECO:0000313" key="3">
    <source>
        <dbReference type="Proteomes" id="UP000618818"/>
    </source>
</evidence>
<protein>
    <recommendedName>
        <fullName evidence="4">DUF4386 family protein</fullName>
    </recommendedName>
</protein>
<evidence type="ECO:0008006" key="4">
    <source>
        <dbReference type="Google" id="ProtNLM"/>
    </source>
</evidence>
<keyword evidence="1" id="KW-0812">Transmembrane</keyword>
<feature type="transmembrane region" description="Helical" evidence="1">
    <location>
        <begin position="88"/>
        <end position="113"/>
    </location>
</feature>
<organism evidence="2 3">
    <name type="scientific">Nocardioides cavernae</name>
    <dbReference type="NCBI Taxonomy" id="1921566"/>
    <lineage>
        <taxon>Bacteria</taxon>
        <taxon>Bacillati</taxon>
        <taxon>Actinomycetota</taxon>
        <taxon>Actinomycetes</taxon>
        <taxon>Propionibacteriales</taxon>
        <taxon>Nocardioidaceae</taxon>
        <taxon>Nocardioides</taxon>
    </lineage>
</organism>
<name>A0ABR8N9D9_9ACTN</name>
<evidence type="ECO:0000256" key="1">
    <source>
        <dbReference type="SAM" id="Phobius"/>
    </source>
</evidence>